<keyword evidence="3 6" id="KW-1133">Transmembrane helix</keyword>
<keyword evidence="8" id="KW-1185">Reference proteome</keyword>
<dbReference type="InterPro" id="IPR019372">
    <property type="entry name" value="LHFPL"/>
</dbReference>
<feature type="compositionally biased region" description="Basic residues" evidence="5">
    <location>
        <begin position="349"/>
        <end position="364"/>
    </location>
</feature>
<evidence type="ECO:0000256" key="5">
    <source>
        <dbReference type="SAM" id="MobiDB-lite"/>
    </source>
</evidence>
<evidence type="ECO:0000256" key="4">
    <source>
        <dbReference type="ARBA" id="ARBA00023136"/>
    </source>
</evidence>
<dbReference type="Pfam" id="PF10242">
    <property type="entry name" value="L_HMGIC_fpl"/>
    <property type="match status" value="1"/>
</dbReference>
<feature type="transmembrane region" description="Helical" evidence="6">
    <location>
        <begin position="100"/>
        <end position="127"/>
    </location>
</feature>
<evidence type="ECO:0000256" key="3">
    <source>
        <dbReference type="ARBA" id="ARBA00022989"/>
    </source>
</evidence>
<accession>A0A9Q0M0T2</accession>
<name>A0A9Q0M0T2_BLOTA</name>
<dbReference type="PANTHER" id="PTHR12489:SF1">
    <property type="entry name" value="LP10272P"/>
    <property type="match status" value="1"/>
</dbReference>
<dbReference type="PANTHER" id="PTHR12489">
    <property type="entry name" value="LIPOMA HMGIC FUSION PARTNER-LIKE PROTEIN"/>
    <property type="match status" value="1"/>
</dbReference>
<comment type="caution">
    <text evidence="7">The sequence shown here is derived from an EMBL/GenBank/DDBJ whole genome shotgun (WGS) entry which is preliminary data.</text>
</comment>
<dbReference type="EMBL" id="JAPWDV010000004">
    <property type="protein sequence ID" value="KAJ6215832.1"/>
    <property type="molecule type" value="Genomic_DNA"/>
</dbReference>
<gene>
    <name evidence="7" type="ORF">RDWZM_010332</name>
</gene>
<proteinExistence type="predicted"/>
<evidence type="ECO:0000313" key="8">
    <source>
        <dbReference type="Proteomes" id="UP001142055"/>
    </source>
</evidence>
<comment type="subcellular location">
    <subcellularLocation>
        <location evidence="1">Membrane</location>
        <topology evidence="1">Multi-pass membrane protein</topology>
    </subcellularLocation>
</comment>
<feature type="compositionally biased region" description="Low complexity" evidence="5">
    <location>
        <begin position="327"/>
        <end position="348"/>
    </location>
</feature>
<evidence type="ECO:0008006" key="9">
    <source>
        <dbReference type="Google" id="ProtNLM"/>
    </source>
</evidence>
<organism evidence="7 8">
    <name type="scientific">Blomia tropicalis</name>
    <name type="common">Mite</name>
    <dbReference type="NCBI Taxonomy" id="40697"/>
    <lineage>
        <taxon>Eukaryota</taxon>
        <taxon>Metazoa</taxon>
        <taxon>Ecdysozoa</taxon>
        <taxon>Arthropoda</taxon>
        <taxon>Chelicerata</taxon>
        <taxon>Arachnida</taxon>
        <taxon>Acari</taxon>
        <taxon>Acariformes</taxon>
        <taxon>Sarcoptiformes</taxon>
        <taxon>Astigmata</taxon>
        <taxon>Glycyphagoidea</taxon>
        <taxon>Echimyopodidae</taxon>
        <taxon>Blomia</taxon>
    </lineage>
</organism>
<evidence type="ECO:0000313" key="7">
    <source>
        <dbReference type="EMBL" id="KAJ6215832.1"/>
    </source>
</evidence>
<keyword evidence="4 6" id="KW-0472">Membrane</keyword>
<dbReference type="GO" id="GO:0007605">
    <property type="term" value="P:sensory perception of sound"/>
    <property type="evidence" value="ECO:0007669"/>
    <property type="project" value="TreeGrafter"/>
</dbReference>
<feature type="compositionally biased region" description="Basic residues" evidence="5">
    <location>
        <begin position="252"/>
        <end position="262"/>
    </location>
</feature>
<dbReference type="OMA" id="FPIGWDT"/>
<dbReference type="Proteomes" id="UP001142055">
    <property type="component" value="Chromosome 4"/>
</dbReference>
<evidence type="ECO:0000256" key="6">
    <source>
        <dbReference type="SAM" id="Phobius"/>
    </source>
</evidence>
<dbReference type="AlphaFoldDB" id="A0A9Q0M0T2"/>
<feature type="transmembrane region" description="Helical" evidence="6">
    <location>
        <begin position="139"/>
        <end position="159"/>
    </location>
</feature>
<protein>
    <recommendedName>
        <fullName evidence="9">Lipoma HMGIC fusion partner-like 3 protein</fullName>
    </recommendedName>
</protein>
<feature type="transmembrane region" description="Helical" evidence="6">
    <location>
        <begin position="31"/>
        <end position="52"/>
    </location>
</feature>
<feature type="compositionally biased region" description="Polar residues" evidence="5">
    <location>
        <begin position="282"/>
        <end position="317"/>
    </location>
</feature>
<evidence type="ECO:0000256" key="1">
    <source>
        <dbReference type="ARBA" id="ARBA00004141"/>
    </source>
</evidence>
<keyword evidence="2 6" id="KW-0812">Transmembrane</keyword>
<evidence type="ECO:0000256" key="2">
    <source>
        <dbReference type="ARBA" id="ARBA00022692"/>
    </source>
</evidence>
<feature type="region of interest" description="Disordered" evidence="5">
    <location>
        <begin position="252"/>
        <end position="364"/>
    </location>
</feature>
<feature type="transmembrane region" description="Helical" evidence="6">
    <location>
        <begin position="184"/>
        <end position="206"/>
    </location>
</feature>
<reference evidence="7" key="1">
    <citation type="submission" date="2022-12" db="EMBL/GenBank/DDBJ databases">
        <title>Genome assemblies of Blomia tropicalis.</title>
        <authorList>
            <person name="Cui Y."/>
        </authorList>
    </citation>
    <scope>NUCLEOTIDE SEQUENCE</scope>
    <source>
        <tissue evidence="7">Adult mites</tissue>
    </source>
</reference>
<dbReference type="GO" id="GO:0005886">
    <property type="term" value="C:plasma membrane"/>
    <property type="evidence" value="ECO:0007669"/>
    <property type="project" value="TreeGrafter"/>
</dbReference>
<sequence>MIVPGQFSETSSGDMMYSVDNRYMYTRNSRAIGVLWAVFSLCFAIINAVVFVQPQWLGDTATSRGTGYFGLWRSCRLLQDGQDLICDGRLDDFGTIQTPAFRAATIFVGLSVCLSMLSVLTMVLFFFMHSSTVFHVCGWMQLSCAISMMVGVLLFPIGWDTPMVREVCGPESDMYALGQCGIRWAFILALIGVVDCIVLSILAFVLGTRYVKLLPDHYLPNGTKYKGEVNSGFMNGEYLSSKKLMSNGLIHHPQHHHHHHHGNSIVGPPVPPPPPPPPPPQSATSTTKQHLMSSTSSYINGYNNGSATTNDNGSPMANNDMERFSEYSQRTSRSSYKSSLPNALVQHQSGHHLHHHHVGHFHNF</sequence>
<feature type="compositionally biased region" description="Pro residues" evidence="5">
    <location>
        <begin position="268"/>
        <end position="281"/>
    </location>
</feature>